<feature type="region of interest" description="Disordered" evidence="3">
    <location>
        <begin position="1"/>
        <end position="21"/>
    </location>
</feature>
<keyword evidence="2" id="KW-0786">Thiamine pyrophosphate</keyword>
<dbReference type="PANTHER" id="PTHR18968">
    <property type="entry name" value="THIAMINE PYROPHOSPHATE ENZYMES"/>
    <property type="match status" value="1"/>
</dbReference>
<dbReference type="GO" id="GO:0009097">
    <property type="term" value="P:isoleucine biosynthetic process"/>
    <property type="evidence" value="ECO:0007669"/>
    <property type="project" value="TreeGrafter"/>
</dbReference>
<dbReference type="SUPFAM" id="SSF52467">
    <property type="entry name" value="DHS-like NAD/FAD-binding domain"/>
    <property type="match status" value="1"/>
</dbReference>
<feature type="domain" description="Thiamine pyrophosphate enzyme N-terminal TPP-binding" evidence="5">
    <location>
        <begin position="27"/>
        <end position="153"/>
    </location>
</feature>
<dbReference type="GO" id="GO:0030976">
    <property type="term" value="F:thiamine pyrophosphate binding"/>
    <property type="evidence" value="ECO:0007669"/>
    <property type="project" value="InterPro"/>
</dbReference>
<name>A0A4Y8RUS8_9HYPH</name>
<dbReference type="PANTHER" id="PTHR18968:SF13">
    <property type="entry name" value="ACETOLACTATE SYNTHASE CATALYTIC SUBUNIT, MITOCHONDRIAL"/>
    <property type="match status" value="1"/>
</dbReference>
<evidence type="ECO:0000313" key="6">
    <source>
        <dbReference type="EMBL" id="TFF27678.1"/>
    </source>
</evidence>
<dbReference type="GO" id="GO:0050660">
    <property type="term" value="F:flavin adenine dinucleotide binding"/>
    <property type="evidence" value="ECO:0007669"/>
    <property type="project" value="TreeGrafter"/>
</dbReference>
<dbReference type="SUPFAM" id="SSF52518">
    <property type="entry name" value="Thiamin diphosphate-binding fold (THDP-binding)"/>
    <property type="match status" value="2"/>
</dbReference>
<comment type="caution">
    <text evidence="6">The sequence shown here is derived from an EMBL/GenBank/DDBJ whole genome shotgun (WGS) entry which is preliminary data.</text>
</comment>
<sequence length="581" mass="61226">MDKLYQPDRTPPMTANPDDDGRGVLAAEAYLTTLSRGGVDALYAVAGTDFPSIVEAYAAALAGGVALPKPYTVAHENLAVSMAHGDALRTGRPQAAMVHVSVGTANMICGAMNASRDGVPLVLSAGRTPLTEDGPEGTRSRYIHWAQEMFDQGGMIREAVKWDYELRAAEQVEDVTRRALDIAAAPPPGPVYLSLPRELLARRVPKAGPPRQRSRVSAPAPDPAAIDRLAAAIRAADYPLIVTSNAGREPRALAILTELCEAWALPVAQFNARSVSLPFDHEMAVGFDTRNAFGAADLVLSIACDVPYVPSVTRPRPQGALWEIDHDPLFSRYPLRSFPAVESIVAGPAAGLAALAEALGAPSRDDAPRIARRRAAVARERQKRASAAALDMSRLTAETASVVIADRIPSEAALVNEYSFRTDYAHFDRPGQFYGISPAGGLGLGFGAALGIAAAETREGSNRPVVVTLGDGAYMFNNPVACHWASAAHGLPVLAIIFNNRRWGAVRNSTLAMYPQGAAAAGNGMMLADLSPSPDYAAICRAHGGEGITVADIADLPAAIDRGLDAIGSGRQALLDLVLVD</sequence>
<dbReference type="OrthoDB" id="7534569at2"/>
<evidence type="ECO:0000256" key="3">
    <source>
        <dbReference type="SAM" id="MobiDB-lite"/>
    </source>
</evidence>
<dbReference type="NCBIfam" id="NF006203">
    <property type="entry name" value="PRK08327.1"/>
    <property type="match status" value="1"/>
</dbReference>
<organism evidence="6 7">
    <name type="scientific">Jiella endophytica</name>
    <dbReference type="NCBI Taxonomy" id="2558362"/>
    <lineage>
        <taxon>Bacteria</taxon>
        <taxon>Pseudomonadati</taxon>
        <taxon>Pseudomonadota</taxon>
        <taxon>Alphaproteobacteria</taxon>
        <taxon>Hyphomicrobiales</taxon>
        <taxon>Aurantimonadaceae</taxon>
        <taxon>Jiella</taxon>
    </lineage>
</organism>
<dbReference type="GO" id="GO:0003984">
    <property type="term" value="F:acetolactate synthase activity"/>
    <property type="evidence" value="ECO:0007669"/>
    <property type="project" value="TreeGrafter"/>
</dbReference>
<gene>
    <name evidence="6" type="ORF">E3C22_04275</name>
</gene>
<accession>A0A4Y8RUS8</accession>
<dbReference type="InterPro" id="IPR045229">
    <property type="entry name" value="TPP_enz"/>
</dbReference>
<dbReference type="AlphaFoldDB" id="A0A4Y8RUS8"/>
<dbReference type="CDD" id="cd02002">
    <property type="entry name" value="TPP_BFDC"/>
    <property type="match status" value="1"/>
</dbReference>
<dbReference type="Gene3D" id="3.40.50.1220">
    <property type="entry name" value="TPP-binding domain"/>
    <property type="match status" value="1"/>
</dbReference>
<dbReference type="CDD" id="cd07035">
    <property type="entry name" value="TPP_PYR_POX_like"/>
    <property type="match status" value="1"/>
</dbReference>
<dbReference type="EMBL" id="SOZD01000001">
    <property type="protein sequence ID" value="TFF27678.1"/>
    <property type="molecule type" value="Genomic_DNA"/>
</dbReference>
<evidence type="ECO:0000313" key="7">
    <source>
        <dbReference type="Proteomes" id="UP000298179"/>
    </source>
</evidence>
<dbReference type="InterPro" id="IPR011766">
    <property type="entry name" value="TPP_enzyme_TPP-bd"/>
</dbReference>
<dbReference type="GO" id="GO:0005948">
    <property type="term" value="C:acetolactate synthase complex"/>
    <property type="evidence" value="ECO:0007669"/>
    <property type="project" value="TreeGrafter"/>
</dbReference>
<feature type="domain" description="Thiamine pyrophosphate enzyme TPP-binding" evidence="4">
    <location>
        <begin position="423"/>
        <end position="565"/>
    </location>
</feature>
<dbReference type="InterPro" id="IPR029035">
    <property type="entry name" value="DHS-like_NAD/FAD-binding_dom"/>
</dbReference>
<protein>
    <submittedName>
        <fullName evidence="6">Thiamine pyrophosphate-requiring protein</fullName>
    </submittedName>
</protein>
<dbReference type="Gene3D" id="3.40.50.970">
    <property type="match status" value="2"/>
</dbReference>
<comment type="similarity">
    <text evidence="1">Belongs to the TPP enzyme family.</text>
</comment>
<dbReference type="Pfam" id="PF02775">
    <property type="entry name" value="TPP_enzyme_C"/>
    <property type="match status" value="1"/>
</dbReference>
<evidence type="ECO:0000256" key="2">
    <source>
        <dbReference type="ARBA" id="ARBA00023052"/>
    </source>
</evidence>
<dbReference type="InterPro" id="IPR029061">
    <property type="entry name" value="THDP-binding"/>
</dbReference>
<evidence type="ECO:0000259" key="4">
    <source>
        <dbReference type="Pfam" id="PF02775"/>
    </source>
</evidence>
<dbReference type="InterPro" id="IPR012001">
    <property type="entry name" value="Thiamin_PyroP_enz_TPP-bd_dom"/>
</dbReference>
<dbReference type="GO" id="GO:0009099">
    <property type="term" value="P:L-valine biosynthetic process"/>
    <property type="evidence" value="ECO:0007669"/>
    <property type="project" value="TreeGrafter"/>
</dbReference>
<keyword evidence="7" id="KW-1185">Reference proteome</keyword>
<evidence type="ECO:0000256" key="1">
    <source>
        <dbReference type="ARBA" id="ARBA00007812"/>
    </source>
</evidence>
<proteinExistence type="inferred from homology"/>
<dbReference type="Pfam" id="PF02776">
    <property type="entry name" value="TPP_enzyme_N"/>
    <property type="match status" value="1"/>
</dbReference>
<evidence type="ECO:0000259" key="5">
    <source>
        <dbReference type="Pfam" id="PF02776"/>
    </source>
</evidence>
<dbReference type="Proteomes" id="UP000298179">
    <property type="component" value="Unassembled WGS sequence"/>
</dbReference>
<reference evidence="6 7" key="1">
    <citation type="submission" date="2019-03" db="EMBL/GenBank/DDBJ databases">
        <title>Jiella endophytica sp. nov., a novel endophytic bacterium isolated from root of Ficus microcarpa Linn. f.</title>
        <authorList>
            <person name="Tuo L."/>
        </authorList>
    </citation>
    <scope>NUCLEOTIDE SEQUENCE [LARGE SCALE GENOMIC DNA]</scope>
    <source>
        <strain evidence="6 7">CBS5Q-3</strain>
    </source>
</reference>